<accession>A0A117SXU7</accession>
<dbReference type="Proteomes" id="UP000053557">
    <property type="component" value="Unassembled WGS sequence"/>
</dbReference>
<keyword evidence="5" id="KW-1185">Reference proteome</keyword>
<dbReference type="InterPro" id="IPR050902">
    <property type="entry name" value="ABC_Transporter_SBP"/>
</dbReference>
<dbReference type="SUPFAM" id="SSF53807">
    <property type="entry name" value="Helical backbone' metal receptor"/>
    <property type="match status" value="1"/>
</dbReference>
<feature type="domain" description="Fe/B12 periplasmic-binding" evidence="3">
    <location>
        <begin position="19"/>
        <end position="261"/>
    </location>
</feature>
<comment type="caution">
    <text evidence="4">The sequence shown here is derived from an EMBL/GenBank/DDBJ whole genome shotgun (WGS) entry which is preliminary data.</text>
</comment>
<keyword evidence="2" id="KW-0732">Signal</keyword>
<dbReference type="PANTHER" id="PTHR30535">
    <property type="entry name" value="VITAMIN B12-BINDING PROTEIN"/>
    <property type="match status" value="1"/>
</dbReference>
<gene>
    <name evidence="4" type="ORF">ATW55_02455</name>
</gene>
<evidence type="ECO:0000256" key="1">
    <source>
        <dbReference type="ARBA" id="ARBA00008814"/>
    </source>
</evidence>
<dbReference type="RefSeq" id="WP_067715275.1">
    <property type="nucleotide sequence ID" value="NZ_LPVJ01000030.1"/>
</dbReference>
<dbReference type="InterPro" id="IPR002491">
    <property type="entry name" value="ABC_transptr_periplasmic_BD"/>
</dbReference>
<dbReference type="NCBIfam" id="NF038402">
    <property type="entry name" value="TroA_like"/>
    <property type="match status" value="1"/>
</dbReference>
<organism evidence="4 5">
    <name type="scientific">Ferroacidibacillus organovorans</name>
    <dbReference type="NCBI Taxonomy" id="1765683"/>
    <lineage>
        <taxon>Bacteria</taxon>
        <taxon>Bacillati</taxon>
        <taxon>Bacillota</taxon>
        <taxon>Bacilli</taxon>
        <taxon>Bacillales</taxon>
        <taxon>Alicyclobacillaceae</taxon>
        <taxon>Ferroacidibacillus</taxon>
    </lineage>
</organism>
<dbReference type="AlphaFoldDB" id="A0A117SXU7"/>
<evidence type="ECO:0000259" key="3">
    <source>
        <dbReference type="PROSITE" id="PS50983"/>
    </source>
</evidence>
<evidence type="ECO:0000313" key="4">
    <source>
        <dbReference type="EMBL" id="KUO95961.1"/>
    </source>
</evidence>
<dbReference type="Gene3D" id="3.40.50.1980">
    <property type="entry name" value="Nitrogenase molybdenum iron protein domain"/>
    <property type="match status" value="2"/>
</dbReference>
<dbReference type="InterPro" id="IPR054828">
    <property type="entry name" value="Vit_B12_bind_prot"/>
</dbReference>
<dbReference type="OrthoDB" id="9816357at2"/>
<name>A0A117SXU7_9BACL</name>
<dbReference type="PROSITE" id="PS50983">
    <property type="entry name" value="FE_B12_PBP"/>
    <property type="match status" value="1"/>
</dbReference>
<dbReference type="EMBL" id="LPVJ01000030">
    <property type="protein sequence ID" value="KUO95961.1"/>
    <property type="molecule type" value="Genomic_DNA"/>
</dbReference>
<evidence type="ECO:0000256" key="2">
    <source>
        <dbReference type="ARBA" id="ARBA00022729"/>
    </source>
</evidence>
<evidence type="ECO:0000313" key="5">
    <source>
        <dbReference type="Proteomes" id="UP000053557"/>
    </source>
</evidence>
<dbReference type="Pfam" id="PF01497">
    <property type="entry name" value="Peripla_BP_2"/>
    <property type="match status" value="1"/>
</dbReference>
<comment type="similarity">
    <text evidence="1">Belongs to the bacterial solute-binding protein 8 family.</text>
</comment>
<dbReference type="PANTHER" id="PTHR30535:SF35">
    <property type="entry name" value="PERIPLASMIC BINDING PROTEIN"/>
    <property type="match status" value="1"/>
</dbReference>
<proteinExistence type="inferred from homology"/>
<sequence length="263" mass="30148">MEWIDDVNRKVKLKRTATRVVSLCPSVTETLFALNLRDEVVGRTRFCIHPSEEVKRAQNVGGTKKVDDARIEALRPDLILAVKEENTQEIIASLETKYPVYVFDVRTPRDALRMIEQIGAMCGRQDEAAKLVEEIRERLLRLTPVVLRYAYLIWESPTMAVGGDTFIDSLLQTAGWQNVLADSLEHYPVTSLETIRKNIPDVVFLSSEPYPFKERHIAAYKAAFPDCDVQLIDGELSWFGARMRQSLDKLAEMNDKMRKRQAY</sequence>
<reference evidence="4 5" key="1">
    <citation type="submission" date="2015-12" db="EMBL/GenBank/DDBJ databases">
        <title>Draft genome sequence of Acidibacillus ferrooxidans ITV001, isolated from a chalcopyrite acid mine drainage site in Brazil.</title>
        <authorList>
            <person name="Dall'Agnol H."/>
            <person name="Nancucheo I."/>
            <person name="Johnson B."/>
            <person name="Oliveira R."/>
            <person name="Leite L."/>
            <person name="Pylro V."/>
            <person name="Nunes G.L."/>
            <person name="Tzotzos G."/>
            <person name="Fernandes G.R."/>
            <person name="Dutra J."/>
            <person name="Orellana S.C."/>
            <person name="Oliveira G."/>
        </authorList>
    </citation>
    <scope>NUCLEOTIDE SEQUENCE [LARGE SCALE GENOMIC DNA]</scope>
    <source>
        <strain evidence="5">ITV01</strain>
    </source>
</reference>
<protein>
    <recommendedName>
        <fullName evidence="3">Fe/B12 periplasmic-binding domain-containing protein</fullName>
    </recommendedName>
</protein>